<feature type="compositionally biased region" description="Polar residues" evidence="1">
    <location>
        <begin position="147"/>
        <end position="158"/>
    </location>
</feature>
<dbReference type="AlphaFoldDB" id="A0A8D8MDC7"/>
<protein>
    <submittedName>
        <fullName evidence="2">(northern house mosquito) hypothetical protein</fullName>
    </submittedName>
</protein>
<evidence type="ECO:0000313" key="2">
    <source>
        <dbReference type="EMBL" id="CAG6526493.1"/>
    </source>
</evidence>
<proteinExistence type="predicted"/>
<dbReference type="EMBL" id="HBUE01299555">
    <property type="protein sequence ID" value="CAG6578205.1"/>
    <property type="molecule type" value="Transcribed_RNA"/>
</dbReference>
<accession>A0A8D8MDC7</accession>
<name>A0A8D8MDC7_CULPI</name>
<organism evidence="2">
    <name type="scientific">Culex pipiens</name>
    <name type="common">House mosquito</name>
    <dbReference type="NCBI Taxonomy" id="7175"/>
    <lineage>
        <taxon>Eukaryota</taxon>
        <taxon>Metazoa</taxon>
        <taxon>Ecdysozoa</taxon>
        <taxon>Arthropoda</taxon>
        <taxon>Hexapoda</taxon>
        <taxon>Insecta</taxon>
        <taxon>Pterygota</taxon>
        <taxon>Neoptera</taxon>
        <taxon>Endopterygota</taxon>
        <taxon>Diptera</taxon>
        <taxon>Nematocera</taxon>
        <taxon>Culicoidea</taxon>
        <taxon>Culicidae</taxon>
        <taxon>Culicinae</taxon>
        <taxon>Culicini</taxon>
        <taxon>Culex</taxon>
        <taxon>Culex</taxon>
    </lineage>
</organism>
<dbReference type="EMBL" id="HBUE01075958">
    <property type="protein sequence ID" value="CAG6475020.1"/>
    <property type="molecule type" value="Transcribed_RNA"/>
</dbReference>
<dbReference type="EMBL" id="HBUE01193597">
    <property type="protein sequence ID" value="CAG6526493.1"/>
    <property type="molecule type" value="Transcribed_RNA"/>
</dbReference>
<feature type="region of interest" description="Disordered" evidence="1">
    <location>
        <begin position="147"/>
        <end position="168"/>
    </location>
</feature>
<sequence length="168" mass="18607">MRSGAYVRSEGNSWCNGAGGNDRGFASVGIPGGYAGSKEGDHPDPVDDQRRIVRFQHDDQLLDDHDLSVFDGVLYLWSFSINLRVPRRVPQPTRSIASHHGGLLRTLDRLSTASRTGVHHHQPELGLHHPHSRHCVPSVAVVPGNLRTSGFHQRSRTAQVPRKPKIRP</sequence>
<evidence type="ECO:0000256" key="1">
    <source>
        <dbReference type="SAM" id="MobiDB-lite"/>
    </source>
</evidence>
<reference evidence="2" key="1">
    <citation type="submission" date="2021-05" db="EMBL/GenBank/DDBJ databases">
        <authorList>
            <person name="Alioto T."/>
            <person name="Alioto T."/>
            <person name="Gomez Garrido J."/>
        </authorList>
    </citation>
    <scope>NUCLEOTIDE SEQUENCE</scope>
</reference>